<dbReference type="AlphaFoldDB" id="A0A0D2IW73"/>
<keyword evidence="3" id="KW-1185">Reference proteome</keyword>
<evidence type="ECO:0000313" key="2">
    <source>
        <dbReference type="EMBL" id="KIY92167.1"/>
    </source>
</evidence>
<dbReference type="KEGG" id="mng:MNEG_15795"/>
<dbReference type="Pfam" id="PF01425">
    <property type="entry name" value="Amidase"/>
    <property type="match status" value="1"/>
</dbReference>
<dbReference type="Proteomes" id="UP000054498">
    <property type="component" value="Unassembled WGS sequence"/>
</dbReference>
<dbReference type="GeneID" id="25733492"/>
<name>A0A0D2IW73_9CHLO</name>
<sequence>MSPHPWYLVENRIRQHLIDLLGSDGVLALPTAPGPAIPIGTPGAALEDWRARLLSLTCIAGLSGLPQVSIPLARVDGLPVGLSLLGPPGADEALMLLAERLAGAVGLPPVAPAAVAAPAGGE</sequence>
<gene>
    <name evidence="2" type="ORF">MNEG_15795</name>
</gene>
<dbReference type="PANTHER" id="PTHR46310:SF7">
    <property type="entry name" value="AMIDASE 1"/>
    <property type="match status" value="1"/>
</dbReference>
<dbReference type="InterPro" id="IPR023631">
    <property type="entry name" value="Amidase_dom"/>
</dbReference>
<dbReference type="OrthoDB" id="245563at2759"/>
<evidence type="ECO:0000259" key="1">
    <source>
        <dbReference type="Pfam" id="PF01425"/>
    </source>
</evidence>
<evidence type="ECO:0000313" key="3">
    <source>
        <dbReference type="Proteomes" id="UP000054498"/>
    </source>
</evidence>
<proteinExistence type="predicted"/>
<feature type="domain" description="Amidase" evidence="1">
    <location>
        <begin position="9"/>
        <end position="94"/>
    </location>
</feature>
<accession>A0A0D2IW73</accession>
<dbReference type="Gene3D" id="3.90.1300.10">
    <property type="entry name" value="Amidase signature (AS) domain"/>
    <property type="match status" value="1"/>
</dbReference>
<reference evidence="2 3" key="1">
    <citation type="journal article" date="2013" name="BMC Genomics">
        <title>Reconstruction of the lipid metabolism for the microalga Monoraphidium neglectum from its genome sequence reveals characteristics suitable for biofuel production.</title>
        <authorList>
            <person name="Bogen C."/>
            <person name="Al-Dilaimi A."/>
            <person name="Albersmeier A."/>
            <person name="Wichmann J."/>
            <person name="Grundmann M."/>
            <person name="Rupp O."/>
            <person name="Lauersen K.J."/>
            <person name="Blifernez-Klassen O."/>
            <person name="Kalinowski J."/>
            <person name="Goesmann A."/>
            <person name="Mussgnug J.H."/>
            <person name="Kruse O."/>
        </authorList>
    </citation>
    <scope>NUCLEOTIDE SEQUENCE [LARGE SCALE GENOMIC DNA]</scope>
    <source>
        <strain evidence="2 3">SAG 48.87</strain>
    </source>
</reference>
<dbReference type="RefSeq" id="XP_013891187.1">
    <property type="nucleotide sequence ID" value="XM_014035733.1"/>
</dbReference>
<protein>
    <submittedName>
        <fullName evidence="2">Amidase</fullName>
    </submittedName>
</protein>
<dbReference type="EMBL" id="KK105894">
    <property type="protein sequence ID" value="KIY92167.1"/>
    <property type="molecule type" value="Genomic_DNA"/>
</dbReference>
<dbReference type="STRING" id="145388.A0A0D2IW73"/>
<dbReference type="InterPro" id="IPR036928">
    <property type="entry name" value="AS_sf"/>
</dbReference>
<organism evidence="2 3">
    <name type="scientific">Monoraphidium neglectum</name>
    <dbReference type="NCBI Taxonomy" id="145388"/>
    <lineage>
        <taxon>Eukaryota</taxon>
        <taxon>Viridiplantae</taxon>
        <taxon>Chlorophyta</taxon>
        <taxon>core chlorophytes</taxon>
        <taxon>Chlorophyceae</taxon>
        <taxon>CS clade</taxon>
        <taxon>Sphaeropleales</taxon>
        <taxon>Selenastraceae</taxon>
        <taxon>Monoraphidium</taxon>
    </lineage>
</organism>
<dbReference type="SUPFAM" id="SSF75304">
    <property type="entry name" value="Amidase signature (AS) enzymes"/>
    <property type="match status" value="1"/>
</dbReference>
<dbReference type="PANTHER" id="PTHR46310">
    <property type="entry name" value="AMIDASE 1"/>
    <property type="match status" value="1"/>
</dbReference>